<dbReference type="eggNOG" id="ENOG5032SJW">
    <property type="taxonomic scope" value="Bacteria"/>
</dbReference>
<proteinExistence type="predicted"/>
<dbReference type="NCBIfam" id="TIGR02849">
    <property type="entry name" value="spore_III_AD"/>
    <property type="match status" value="1"/>
</dbReference>
<feature type="transmembrane region" description="Helical" evidence="1">
    <location>
        <begin position="65"/>
        <end position="82"/>
    </location>
</feature>
<evidence type="ECO:0000256" key="1">
    <source>
        <dbReference type="SAM" id="Phobius"/>
    </source>
</evidence>
<feature type="transmembrane region" description="Helical" evidence="1">
    <location>
        <begin position="31"/>
        <end position="53"/>
    </location>
</feature>
<protein>
    <submittedName>
        <fullName evidence="3">Stage III sporulation protein AD</fullName>
    </submittedName>
</protein>
<accession>A0A1I2J6H6</accession>
<dbReference type="Proteomes" id="UP000182135">
    <property type="component" value="Unassembled WGS sequence"/>
</dbReference>
<keyword evidence="4" id="KW-1185">Reference proteome</keyword>
<reference evidence="2 5" key="2">
    <citation type="submission" date="2018-03" db="EMBL/GenBank/DDBJ databases">
        <title>The uncultured portion of the human microbiome is neutrally assembled.</title>
        <authorList>
            <person name="Jeraldo P."/>
            <person name="Boardman L."/>
            <person name="White B.A."/>
            <person name="Nelson H."/>
            <person name="Goldenfeld N."/>
            <person name="Chia N."/>
        </authorList>
    </citation>
    <scope>NUCLEOTIDE SEQUENCE [LARGE SCALE GENOMIC DNA]</scope>
    <source>
        <strain evidence="2">CIM:MAG 903</strain>
    </source>
</reference>
<dbReference type="InterPro" id="IPR014211">
    <property type="entry name" value="Spore_III_AD"/>
</dbReference>
<dbReference type="AlphaFoldDB" id="A0A1I2J6H6"/>
<evidence type="ECO:0000313" key="2">
    <source>
        <dbReference type="EMBL" id="PWL52720.1"/>
    </source>
</evidence>
<dbReference type="InterPro" id="IPR025664">
    <property type="entry name" value="Spore_III_AC/AD"/>
</dbReference>
<dbReference type="EMBL" id="QAMZ01000045">
    <property type="protein sequence ID" value="PWL52720.1"/>
    <property type="molecule type" value="Genomic_DNA"/>
</dbReference>
<dbReference type="Pfam" id="PF06686">
    <property type="entry name" value="SpoIIIAC"/>
    <property type="match status" value="2"/>
</dbReference>
<dbReference type="RefSeq" id="WP_027638361.1">
    <property type="nucleotide sequence ID" value="NZ_BAAACD010000029.1"/>
</dbReference>
<keyword evidence="1" id="KW-1133">Transmembrane helix</keyword>
<evidence type="ECO:0000313" key="3">
    <source>
        <dbReference type="EMBL" id="SFF49979.1"/>
    </source>
</evidence>
<keyword evidence="1" id="KW-0812">Transmembrane</keyword>
<gene>
    <name evidence="2" type="primary">spoIIIAD</name>
    <name evidence="2" type="ORF">DBY38_09460</name>
    <name evidence="3" type="ORF">SAMN04487885_101151</name>
</gene>
<dbReference type="STRING" id="1529.SAMN04487885_101151"/>
<feature type="transmembrane region" description="Helical" evidence="1">
    <location>
        <begin position="102"/>
        <end position="124"/>
    </location>
</feature>
<keyword evidence="1" id="KW-0472">Membrane</keyword>
<dbReference type="Proteomes" id="UP000246114">
    <property type="component" value="Unassembled WGS sequence"/>
</dbReference>
<name>A0A1I2J6H6_9CLOT</name>
<evidence type="ECO:0000313" key="4">
    <source>
        <dbReference type="Proteomes" id="UP000182135"/>
    </source>
</evidence>
<dbReference type="EMBL" id="FOOE01000001">
    <property type="protein sequence ID" value="SFF49979.1"/>
    <property type="molecule type" value="Genomic_DNA"/>
</dbReference>
<evidence type="ECO:0000313" key="5">
    <source>
        <dbReference type="Proteomes" id="UP000246114"/>
    </source>
</evidence>
<dbReference type="OrthoDB" id="1682150at2"/>
<reference evidence="3 4" key="1">
    <citation type="submission" date="2016-10" db="EMBL/GenBank/DDBJ databases">
        <authorList>
            <person name="de Groot N.N."/>
        </authorList>
    </citation>
    <scope>NUCLEOTIDE SEQUENCE [LARGE SCALE GENOMIC DNA]</scope>
    <source>
        <strain evidence="3 4">NLAE-zl-G419</strain>
    </source>
</reference>
<organism evidence="3 4">
    <name type="scientific">Clostridium cadaveris</name>
    <dbReference type="NCBI Taxonomy" id="1529"/>
    <lineage>
        <taxon>Bacteria</taxon>
        <taxon>Bacillati</taxon>
        <taxon>Bacillota</taxon>
        <taxon>Clostridia</taxon>
        <taxon>Eubacteriales</taxon>
        <taxon>Clostridiaceae</taxon>
        <taxon>Clostridium</taxon>
    </lineage>
</organism>
<sequence>MDIVKICLFALVALFVYLIFKGRRDDVAVFIPIVAGALIFIALIPQISSVISFMQNLASKANIDTMYIGTVMKIIAIAYIASFCSELCKDAGSGSLASKIEFSGKILILVLAVPILMAVLDSILKIM</sequence>